<dbReference type="Pfam" id="PF13489">
    <property type="entry name" value="Methyltransf_23"/>
    <property type="match status" value="1"/>
</dbReference>
<dbReference type="CDD" id="cd02440">
    <property type="entry name" value="AdoMet_MTases"/>
    <property type="match status" value="1"/>
</dbReference>
<gene>
    <name evidence="1" type="ORF">JoomaDRAFT_2639</name>
</gene>
<protein>
    <submittedName>
        <fullName evidence="1">Methyltransferase family protein</fullName>
    </submittedName>
</protein>
<dbReference type="SUPFAM" id="SSF53335">
    <property type="entry name" value="S-adenosyl-L-methionine-dependent methyltransferases"/>
    <property type="match status" value="1"/>
</dbReference>
<dbReference type="OrthoDB" id="1143568at2"/>
<dbReference type="AlphaFoldDB" id="I3C7L8"/>
<dbReference type="RefSeq" id="WP_008613220.1">
    <property type="nucleotide sequence ID" value="NZ_JH651379.1"/>
</dbReference>
<accession>I3C7L8</accession>
<reference evidence="1 2" key="1">
    <citation type="submission" date="2012-02" db="EMBL/GenBank/DDBJ databases">
        <title>Improved High-Quality Draft genome of Joostella marina DSM 19592.</title>
        <authorList>
            <consortium name="US DOE Joint Genome Institute (JGI-PGF)"/>
            <person name="Lucas S."/>
            <person name="Copeland A."/>
            <person name="Lapidus A."/>
            <person name="Bruce D."/>
            <person name="Goodwin L."/>
            <person name="Pitluck S."/>
            <person name="Peters L."/>
            <person name="Chertkov O."/>
            <person name="Ovchinnikova G."/>
            <person name="Kyrpides N."/>
            <person name="Mavromatis K."/>
            <person name="Detter J.C."/>
            <person name="Han C."/>
            <person name="Land M."/>
            <person name="Hauser L."/>
            <person name="Markowitz V."/>
            <person name="Cheng J.-F."/>
            <person name="Hugenholtz P."/>
            <person name="Woyke T."/>
            <person name="Wu D."/>
            <person name="Tindall B."/>
            <person name="Brambilla E."/>
            <person name="Klenk H.-P."/>
            <person name="Eisen J.A."/>
        </authorList>
    </citation>
    <scope>NUCLEOTIDE SEQUENCE [LARGE SCALE GENOMIC DNA]</scope>
    <source>
        <strain evidence="1 2">DSM 19592</strain>
    </source>
</reference>
<dbReference type="Proteomes" id="UP000004690">
    <property type="component" value="Unassembled WGS sequence"/>
</dbReference>
<proteinExistence type="predicted"/>
<evidence type="ECO:0000313" key="2">
    <source>
        <dbReference type="Proteomes" id="UP000004690"/>
    </source>
</evidence>
<dbReference type="GO" id="GO:0032259">
    <property type="term" value="P:methylation"/>
    <property type="evidence" value="ECO:0007669"/>
    <property type="project" value="UniProtKB-KW"/>
</dbReference>
<name>I3C7L8_9FLAO</name>
<keyword evidence="1" id="KW-0808">Transferase</keyword>
<dbReference type="Gene3D" id="3.40.50.150">
    <property type="entry name" value="Vaccinia Virus protein VP39"/>
    <property type="match status" value="1"/>
</dbReference>
<evidence type="ECO:0000313" key="1">
    <source>
        <dbReference type="EMBL" id="EIJ39611.1"/>
    </source>
</evidence>
<dbReference type="GO" id="GO:0008168">
    <property type="term" value="F:methyltransferase activity"/>
    <property type="evidence" value="ECO:0007669"/>
    <property type="project" value="UniProtKB-KW"/>
</dbReference>
<keyword evidence="1" id="KW-0489">Methyltransferase</keyword>
<keyword evidence="2" id="KW-1185">Reference proteome</keyword>
<dbReference type="InterPro" id="IPR029063">
    <property type="entry name" value="SAM-dependent_MTases_sf"/>
</dbReference>
<dbReference type="HOGENOM" id="CLU_071501_0_0_10"/>
<dbReference type="eggNOG" id="COG0500">
    <property type="taxonomic scope" value="Bacteria"/>
</dbReference>
<organism evidence="1 2">
    <name type="scientific">Galbibacter orientalis DSM 19592</name>
    <dbReference type="NCBI Taxonomy" id="926559"/>
    <lineage>
        <taxon>Bacteria</taxon>
        <taxon>Pseudomonadati</taxon>
        <taxon>Bacteroidota</taxon>
        <taxon>Flavobacteriia</taxon>
        <taxon>Flavobacteriales</taxon>
        <taxon>Flavobacteriaceae</taxon>
        <taxon>Galbibacter</taxon>
    </lineage>
</organism>
<dbReference type="STRING" id="926559.JoomaDRAFT_2639"/>
<sequence length="235" mass="26699">MKDLLGKAIVDFYSDNFSEEVLTETSISEEDILPISYLFRSYKEMPPLEKKALDKSFGNILDIGCGAGSHALYLQETKKNSVTAIDISAGAIEVVKKRGLKDAFQKDVFELKDKKYDTILMLMNGTGIFGTYKSVPEKLTHLKNLLTDNGQILIDSTDIIYMFDEDEDGGKWIPMDNDYYGELTYTLKYKGETETTTWLYLDFNTLSLFCEMVGLQCNLLAEGKHYDYLAQLTKK</sequence>
<dbReference type="EMBL" id="JH651379">
    <property type="protein sequence ID" value="EIJ39611.1"/>
    <property type="molecule type" value="Genomic_DNA"/>
</dbReference>